<organism evidence="4 5">
    <name type="scientific">Pseudoramibacter alactolyticus ATCC 23263</name>
    <dbReference type="NCBI Taxonomy" id="887929"/>
    <lineage>
        <taxon>Bacteria</taxon>
        <taxon>Bacillati</taxon>
        <taxon>Bacillota</taxon>
        <taxon>Clostridia</taxon>
        <taxon>Eubacteriales</taxon>
        <taxon>Eubacteriaceae</taxon>
        <taxon>Pseudoramibacter</taxon>
    </lineage>
</organism>
<keyword evidence="5" id="KW-1185">Reference proteome</keyword>
<dbReference type="HOGENOM" id="CLU_2684963_0_0_9"/>
<gene>
    <name evidence="4" type="ORF">HMP0721_0921</name>
</gene>
<evidence type="ECO:0000256" key="3">
    <source>
        <dbReference type="ARBA" id="ARBA00023014"/>
    </source>
</evidence>
<sequence>MTKFNLPAADFSVNPYIGCAHGCKYCYVSFMKRFTNHPEPWVSFVDVVKYWPEIENPQKYAGKEAFIGSVTGPY</sequence>
<dbReference type="EMBL" id="AEQN01000016">
    <property type="protein sequence ID" value="EFV01528.1"/>
    <property type="molecule type" value="Genomic_DNA"/>
</dbReference>
<evidence type="ECO:0000256" key="1">
    <source>
        <dbReference type="ARBA" id="ARBA00022723"/>
    </source>
</evidence>
<dbReference type="GO" id="GO:0046872">
    <property type="term" value="F:metal ion binding"/>
    <property type="evidence" value="ECO:0007669"/>
    <property type="project" value="UniProtKB-KW"/>
</dbReference>
<proteinExistence type="predicted"/>
<dbReference type="GO" id="GO:0051536">
    <property type="term" value="F:iron-sulfur cluster binding"/>
    <property type="evidence" value="ECO:0007669"/>
    <property type="project" value="UniProtKB-KW"/>
</dbReference>
<dbReference type="AlphaFoldDB" id="E6MFY8"/>
<dbReference type="Proteomes" id="UP000004754">
    <property type="component" value="Unassembled WGS sequence"/>
</dbReference>
<dbReference type="PANTHER" id="PTHR43432">
    <property type="entry name" value="SLR0285 PROTEIN"/>
    <property type="match status" value="1"/>
</dbReference>
<name>E6MFY8_9FIRM</name>
<dbReference type="STRING" id="887929.HMP0721_0921"/>
<evidence type="ECO:0000313" key="5">
    <source>
        <dbReference type="Proteomes" id="UP000004754"/>
    </source>
</evidence>
<evidence type="ECO:0000256" key="2">
    <source>
        <dbReference type="ARBA" id="ARBA00023004"/>
    </source>
</evidence>
<dbReference type="InterPro" id="IPR040086">
    <property type="entry name" value="MJ0683-like"/>
</dbReference>
<dbReference type="eggNOG" id="COG1533">
    <property type="taxonomic scope" value="Bacteria"/>
</dbReference>
<keyword evidence="1" id="KW-0479">Metal-binding</keyword>
<keyword evidence="2" id="KW-0408">Iron</keyword>
<comment type="caution">
    <text evidence="4">The sequence shown here is derived from an EMBL/GenBank/DDBJ whole genome shotgun (WGS) entry which is preliminary data.</text>
</comment>
<reference evidence="4 5" key="1">
    <citation type="submission" date="2010-12" db="EMBL/GenBank/DDBJ databases">
        <authorList>
            <person name="Muzny D."/>
            <person name="Qin X."/>
            <person name="Deng J."/>
            <person name="Jiang H."/>
            <person name="Liu Y."/>
            <person name="Qu J."/>
            <person name="Song X.-Z."/>
            <person name="Zhang L."/>
            <person name="Thornton R."/>
            <person name="Coyle M."/>
            <person name="Francisco L."/>
            <person name="Jackson L."/>
            <person name="Javaid M."/>
            <person name="Korchina V."/>
            <person name="Kovar C."/>
            <person name="Mata R."/>
            <person name="Mathew T."/>
            <person name="Ngo R."/>
            <person name="Nguyen L."/>
            <person name="Nguyen N."/>
            <person name="Okwuonu G."/>
            <person name="Ongeri F."/>
            <person name="Pham C."/>
            <person name="Simmons D."/>
            <person name="Wilczek-Boney K."/>
            <person name="Hale W."/>
            <person name="Jakkamsetti A."/>
            <person name="Pham P."/>
            <person name="Ruth R."/>
            <person name="San Lucas F."/>
            <person name="Warren J."/>
            <person name="Zhang J."/>
            <person name="Zhao Z."/>
            <person name="Zhou C."/>
            <person name="Zhu D."/>
            <person name="Lee S."/>
            <person name="Bess C."/>
            <person name="Blankenburg K."/>
            <person name="Forbes L."/>
            <person name="Fu Q."/>
            <person name="Gubbala S."/>
            <person name="Hirani K."/>
            <person name="Jayaseelan J.C."/>
            <person name="Lara F."/>
            <person name="Munidasa M."/>
            <person name="Palculict T."/>
            <person name="Patil S."/>
            <person name="Pu L.-L."/>
            <person name="Saada N."/>
            <person name="Tang L."/>
            <person name="Weissenberger G."/>
            <person name="Zhu Y."/>
            <person name="Hemphill L."/>
            <person name="Shang Y."/>
            <person name="Youmans B."/>
            <person name="Ayvaz T."/>
            <person name="Ross M."/>
            <person name="Santibanez J."/>
            <person name="Aqrawi P."/>
            <person name="Gross S."/>
            <person name="Joshi V."/>
            <person name="Fowler G."/>
            <person name="Nazareth L."/>
            <person name="Reid J."/>
            <person name="Worley K."/>
            <person name="Petrosino J."/>
            <person name="Highlander S."/>
            <person name="Gibbs R."/>
        </authorList>
    </citation>
    <scope>NUCLEOTIDE SEQUENCE [LARGE SCALE GENOMIC DNA]</scope>
    <source>
        <strain evidence="4 5">ATCC 23263</strain>
    </source>
</reference>
<protein>
    <submittedName>
        <fullName evidence="4">Radical SAM domain protein</fullName>
    </submittedName>
</protein>
<keyword evidence="3" id="KW-0411">Iron-sulfur</keyword>
<evidence type="ECO:0000313" key="4">
    <source>
        <dbReference type="EMBL" id="EFV01528.1"/>
    </source>
</evidence>
<dbReference type="RefSeq" id="WP_006598345.1">
    <property type="nucleotide sequence ID" value="NZ_GL622359.1"/>
</dbReference>
<dbReference type="PANTHER" id="PTHR43432:SF3">
    <property type="entry name" value="SLR0285 PROTEIN"/>
    <property type="match status" value="1"/>
</dbReference>
<accession>E6MFY8</accession>